<dbReference type="Pfam" id="PF13793">
    <property type="entry name" value="Pribosyltran_N"/>
    <property type="match status" value="1"/>
</dbReference>
<dbReference type="InterPro" id="IPR005946">
    <property type="entry name" value="Rib-P_diPkinase"/>
</dbReference>
<comment type="similarity">
    <text evidence="8">Belongs to the ribose-phosphate pyrophosphokinase family.</text>
</comment>
<keyword evidence="5" id="KW-0418">Kinase</keyword>
<evidence type="ECO:0000256" key="1">
    <source>
        <dbReference type="ARBA" id="ARBA00013247"/>
    </source>
</evidence>
<dbReference type="PANTHER" id="PTHR10210:SF32">
    <property type="entry name" value="RIBOSE-PHOSPHATE PYROPHOSPHOKINASE 2"/>
    <property type="match status" value="1"/>
</dbReference>
<dbReference type="GO" id="GO:0002189">
    <property type="term" value="C:ribose phosphate diphosphokinase complex"/>
    <property type="evidence" value="ECO:0007669"/>
    <property type="project" value="TreeGrafter"/>
</dbReference>
<dbReference type="RefSeq" id="WP_363799880.1">
    <property type="nucleotide sequence ID" value="NZ_CP159925.1"/>
</dbReference>
<sequence length="302" mass="32446">MSAVLLPLADDGPLATALATRLGARVGTLRWTRFPDAESLIAIDPSVDGADVVLVASLNRPDDKALALRFAADTARELGARSVGLVAPYLAYMRQDRRFHPGEAVSARAFARFLDESVDWLVTVDPHLHRIKALGRVFRIPADCVSAAAPIAGWIRDHVEQPLLIGPDEESAQWVERMASAAGASYELLRKVRHGPTDVEVSLPDVRRLRGRTPVLVDDIVSTGKTMCAVLEHLHGRCEPAICVVIHPLFVGDAFESLYRAGAGLVVSTDSIPHSSNAIRLDEPIATAVAARLAATSIEIGP</sequence>
<evidence type="ECO:0000256" key="8">
    <source>
        <dbReference type="RuleBase" id="RU004324"/>
    </source>
</evidence>
<dbReference type="GO" id="GO:0006164">
    <property type="term" value="P:purine nucleotide biosynthetic process"/>
    <property type="evidence" value="ECO:0007669"/>
    <property type="project" value="TreeGrafter"/>
</dbReference>
<dbReference type="SMART" id="SM01400">
    <property type="entry name" value="Pribosyltran_N"/>
    <property type="match status" value="1"/>
</dbReference>
<evidence type="ECO:0000256" key="6">
    <source>
        <dbReference type="ARBA" id="ARBA00022840"/>
    </source>
</evidence>
<comment type="catalytic activity">
    <reaction evidence="7">
        <text>D-ribose 5-phosphate + ATP = 5-phospho-alpha-D-ribose 1-diphosphate + AMP + H(+)</text>
        <dbReference type="Rhea" id="RHEA:15609"/>
        <dbReference type="ChEBI" id="CHEBI:15378"/>
        <dbReference type="ChEBI" id="CHEBI:30616"/>
        <dbReference type="ChEBI" id="CHEBI:58017"/>
        <dbReference type="ChEBI" id="CHEBI:78346"/>
        <dbReference type="ChEBI" id="CHEBI:456215"/>
        <dbReference type="EC" id="2.7.6.1"/>
    </reaction>
</comment>
<dbReference type="InterPro" id="IPR000836">
    <property type="entry name" value="PRTase_dom"/>
</dbReference>
<evidence type="ECO:0000256" key="5">
    <source>
        <dbReference type="ARBA" id="ARBA00022777"/>
    </source>
</evidence>
<dbReference type="NCBIfam" id="NF005537">
    <property type="entry name" value="PRK07199.1"/>
    <property type="match status" value="1"/>
</dbReference>
<dbReference type="GO" id="GO:0006015">
    <property type="term" value="P:5-phosphoribose 1-diphosphate biosynthetic process"/>
    <property type="evidence" value="ECO:0007669"/>
    <property type="project" value="TreeGrafter"/>
</dbReference>
<dbReference type="Pfam" id="PF00156">
    <property type="entry name" value="Pribosyltran"/>
    <property type="match status" value="1"/>
</dbReference>
<dbReference type="AlphaFoldDB" id="A0AAU8MWI7"/>
<feature type="domain" description="Phosphoribosyltransferase" evidence="9">
    <location>
        <begin position="149"/>
        <end position="237"/>
    </location>
</feature>
<name>A0AAU8MWI7_9GAMM</name>
<gene>
    <name evidence="11" type="ORF">ABU614_07275</name>
</gene>
<dbReference type="GO" id="GO:0005524">
    <property type="term" value="F:ATP binding"/>
    <property type="evidence" value="ECO:0007669"/>
    <property type="project" value="UniProtKB-KW"/>
</dbReference>
<dbReference type="EMBL" id="CP159925">
    <property type="protein sequence ID" value="XCO76575.1"/>
    <property type="molecule type" value="Genomic_DNA"/>
</dbReference>
<evidence type="ECO:0000256" key="2">
    <source>
        <dbReference type="ARBA" id="ARBA00022679"/>
    </source>
</evidence>
<feature type="domain" description="Ribose-phosphate pyrophosphokinase N-terminal" evidence="10">
    <location>
        <begin position="8"/>
        <end position="115"/>
    </location>
</feature>
<keyword evidence="3 8" id="KW-0545">Nucleotide biosynthesis</keyword>
<keyword evidence="2 11" id="KW-0808">Transferase</keyword>
<dbReference type="SUPFAM" id="SSF53271">
    <property type="entry name" value="PRTase-like"/>
    <property type="match status" value="2"/>
</dbReference>
<keyword evidence="4" id="KW-0547">Nucleotide-binding</keyword>
<dbReference type="PANTHER" id="PTHR10210">
    <property type="entry name" value="RIBOSE-PHOSPHATE DIPHOSPHOKINASE FAMILY MEMBER"/>
    <property type="match status" value="1"/>
</dbReference>
<organism evidence="11">
    <name type="scientific">Lysobacter firmicutimachus</name>
    <dbReference type="NCBI Taxonomy" id="1792846"/>
    <lineage>
        <taxon>Bacteria</taxon>
        <taxon>Pseudomonadati</taxon>
        <taxon>Pseudomonadota</taxon>
        <taxon>Gammaproteobacteria</taxon>
        <taxon>Lysobacterales</taxon>
        <taxon>Lysobacteraceae</taxon>
        <taxon>Lysobacter</taxon>
    </lineage>
</organism>
<dbReference type="GO" id="GO:0000287">
    <property type="term" value="F:magnesium ion binding"/>
    <property type="evidence" value="ECO:0007669"/>
    <property type="project" value="InterPro"/>
</dbReference>
<dbReference type="InterPro" id="IPR029099">
    <property type="entry name" value="Pribosyltran_N"/>
</dbReference>
<dbReference type="GO" id="GO:0005737">
    <property type="term" value="C:cytoplasm"/>
    <property type="evidence" value="ECO:0007669"/>
    <property type="project" value="TreeGrafter"/>
</dbReference>
<dbReference type="NCBIfam" id="TIGR01251">
    <property type="entry name" value="ribP_PPkin"/>
    <property type="match status" value="1"/>
</dbReference>
<evidence type="ECO:0000313" key="11">
    <source>
        <dbReference type="EMBL" id="XCO76575.1"/>
    </source>
</evidence>
<dbReference type="Gene3D" id="3.40.50.2020">
    <property type="match status" value="2"/>
</dbReference>
<proteinExistence type="inferred from homology"/>
<dbReference type="InterPro" id="IPR029057">
    <property type="entry name" value="PRTase-like"/>
</dbReference>
<evidence type="ECO:0000256" key="7">
    <source>
        <dbReference type="ARBA" id="ARBA00049535"/>
    </source>
</evidence>
<dbReference type="GO" id="GO:0004749">
    <property type="term" value="F:ribose phosphate diphosphokinase activity"/>
    <property type="evidence" value="ECO:0007669"/>
    <property type="project" value="UniProtKB-EC"/>
</dbReference>
<accession>A0AAU8MWI7</accession>
<evidence type="ECO:0000256" key="4">
    <source>
        <dbReference type="ARBA" id="ARBA00022741"/>
    </source>
</evidence>
<dbReference type="GO" id="GO:0016301">
    <property type="term" value="F:kinase activity"/>
    <property type="evidence" value="ECO:0007669"/>
    <property type="project" value="UniProtKB-KW"/>
</dbReference>
<evidence type="ECO:0000259" key="9">
    <source>
        <dbReference type="Pfam" id="PF00156"/>
    </source>
</evidence>
<keyword evidence="6" id="KW-0067">ATP-binding</keyword>
<evidence type="ECO:0000256" key="3">
    <source>
        <dbReference type="ARBA" id="ARBA00022727"/>
    </source>
</evidence>
<evidence type="ECO:0000259" key="10">
    <source>
        <dbReference type="Pfam" id="PF13793"/>
    </source>
</evidence>
<protein>
    <recommendedName>
        <fullName evidence="1">ribose-phosphate diphosphokinase</fullName>
        <ecNumber evidence="1">2.7.6.1</ecNumber>
    </recommendedName>
</protein>
<dbReference type="EC" id="2.7.6.1" evidence="1"/>
<dbReference type="CDD" id="cd06223">
    <property type="entry name" value="PRTases_typeI"/>
    <property type="match status" value="2"/>
</dbReference>
<dbReference type="FunFam" id="3.40.50.2020:FF:000014">
    <property type="entry name" value="Ribose-phosphate pyrophosphokinase 1"/>
    <property type="match status" value="1"/>
</dbReference>
<reference evidence="11" key="1">
    <citation type="submission" date="2024-06" db="EMBL/GenBank/DDBJ databases">
        <authorList>
            <person name="Li S."/>
        </authorList>
    </citation>
    <scope>NUCLEOTIDE SEQUENCE</scope>
    <source>
        <strain evidence="11">SR10</strain>
    </source>
</reference>